<name>A0A2M9C4D0_9MICO</name>
<keyword evidence="2" id="KW-1185">Reference proteome</keyword>
<dbReference type="EMBL" id="PGFB01000001">
    <property type="protein sequence ID" value="PJJ65391.1"/>
    <property type="molecule type" value="Genomic_DNA"/>
</dbReference>
<accession>A0A2M9C4D0</accession>
<dbReference type="AlphaFoldDB" id="A0A2M9C4D0"/>
<organism evidence="1 2">
    <name type="scientific">Compostimonas suwonensis</name>
    <dbReference type="NCBI Taxonomy" id="1048394"/>
    <lineage>
        <taxon>Bacteria</taxon>
        <taxon>Bacillati</taxon>
        <taxon>Actinomycetota</taxon>
        <taxon>Actinomycetes</taxon>
        <taxon>Micrococcales</taxon>
        <taxon>Microbacteriaceae</taxon>
        <taxon>Compostimonas</taxon>
    </lineage>
</organism>
<evidence type="ECO:0000313" key="1">
    <source>
        <dbReference type="EMBL" id="PJJ65391.1"/>
    </source>
</evidence>
<evidence type="ECO:0000313" key="2">
    <source>
        <dbReference type="Proteomes" id="UP000230161"/>
    </source>
</evidence>
<proteinExistence type="predicted"/>
<sequence>MQEIVGAVAEFSGIFPRRLPELLHLAPNAVDQAAPNTPKTPNTLNEGRRTAQLEVFGDTAVGPGRLR</sequence>
<reference evidence="1 2" key="1">
    <citation type="submission" date="2017-11" db="EMBL/GenBank/DDBJ databases">
        <title>Genomic Encyclopedia of Archaeal and Bacterial Type Strains, Phase II (KMG-II): From Individual Species to Whole Genera.</title>
        <authorList>
            <person name="Goeker M."/>
        </authorList>
    </citation>
    <scope>NUCLEOTIDE SEQUENCE [LARGE SCALE GENOMIC DNA]</scope>
    <source>
        <strain evidence="1 2">DSM 25625</strain>
    </source>
</reference>
<gene>
    <name evidence="1" type="ORF">CLV54_0424</name>
</gene>
<comment type="caution">
    <text evidence="1">The sequence shown here is derived from an EMBL/GenBank/DDBJ whole genome shotgun (WGS) entry which is preliminary data.</text>
</comment>
<protein>
    <submittedName>
        <fullName evidence="1">Uncharacterized protein</fullName>
    </submittedName>
</protein>
<dbReference type="RefSeq" id="WP_157802771.1">
    <property type="nucleotide sequence ID" value="NZ_PGFB01000001.1"/>
</dbReference>
<dbReference type="Proteomes" id="UP000230161">
    <property type="component" value="Unassembled WGS sequence"/>
</dbReference>